<sequence length="339" mass="36083">MGPLTLTWTKIHSAPILQRSSQILAVHSNKAYIFGGELLPRSPRDNAIHTVPLTTPNSTPTTLQVSPSADPPTPRVGTASTILLSTLYLFSGRGGLAMAPLTDGPGALYALSLSSPSPSWSLVTPASASAPVPEARSYHALTSDGEGRIYLHAGCPESGRLNDFWVFDVRAREWSRLADAPGGARGGASLAFSGGRVYRMNGFDGEKEVGGAVDVYDVEEGRWETVEFEADGKEGPGRRSVGALLAMRVDGRDVLVTLFGEGEASSLGHAGAGKFWGDVWAFDVEARKWTEVQQKGEKPERRGWFAADVVGDDTGAVQGGLGEGNERLDDLWTFQLEAA</sequence>
<dbReference type="SUPFAM" id="SSF117281">
    <property type="entry name" value="Kelch motif"/>
    <property type="match status" value="2"/>
</dbReference>
<gene>
    <name evidence="4" type="ORF">B9Z65_395</name>
</gene>
<evidence type="ECO:0000256" key="1">
    <source>
        <dbReference type="ARBA" id="ARBA00022737"/>
    </source>
</evidence>
<dbReference type="PANTHER" id="PTHR47435:SF4">
    <property type="entry name" value="KELCH REPEAT PROTEIN (AFU_ORTHOLOGUE AFUA_5G12780)"/>
    <property type="match status" value="1"/>
</dbReference>
<comment type="caution">
    <text evidence="4">The sequence shown here is derived from an EMBL/GenBank/DDBJ whole genome shotgun (WGS) entry which is preliminary data.</text>
</comment>
<evidence type="ECO:0000256" key="2">
    <source>
        <dbReference type="ARBA" id="ARBA00023004"/>
    </source>
</evidence>
<feature type="region of interest" description="Disordered" evidence="3">
    <location>
        <begin position="53"/>
        <end position="74"/>
    </location>
</feature>
<dbReference type="Pfam" id="PF24681">
    <property type="entry name" value="Kelch_KLHDC2_KLHL20_DRC7"/>
    <property type="match status" value="1"/>
</dbReference>
<evidence type="ECO:0000313" key="4">
    <source>
        <dbReference type="EMBL" id="PSK50451.1"/>
    </source>
</evidence>
<reference evidence="4 5" key="1">
    <citation type="submission" date="2017-05" db="EMBL/GenBank/DDBJ databases">
        <title>Draft genome sequence of Elsinoe australis.</title>
        <authorList>
            <person name="Cheng Q."/>
        </authorList>
    </citation>
    <scope>NUCLEOTIDE SEQUENCE [LARGE SCALE GENOMIC DNA]</scope>
    <source>
        <strain evidence="4 5">NL1</strain>
    </source>
</reference>
<dbReference type="STRING" id="40998.A0A2P7ZQG1"/>
<dbReference type="Gene3D" id="2.120.10.80">
    <property type="entry name" value="Kelch-type beta propeller"/>
    <property type="match status" value="2"/>
</dbReference>
<name>A0A2P7ZQG1_9PEZI</name>
<dbReference type="GO" id="GO:0019760">
    <property type="term" value="P:glucosinolate metabolic process"/>
    <property type="evidence" value="ECO:0007669"/>
    <property type="project" value="UniProtKB-ARBA"/>
</dbReference>
<protein>
    <submittedName>
        <fullName evidence="4">Uncharacterized protein</fullName>
    </submittedName>
</protein>
<dbReference type="AlphaFoldDB" id="A0A2P7ZQG1"/>
<dbReference type="Proteomes" id="UP000243723">
    <property type="component" value="Unassembled WGS sequence"/>
</dbReference>
<dbReference type="OrthoDB" id="10250130at2759"/>
<dbReference type="EMBL" id="NHZQ01000138">
    <property type="protein sequence ID" value="PSK50451.1"/>
    <property type="molecule type" value="Genomic_DNA"/>
</dbReference>
<organism evidence="4 5">
    <name type="scientific">Elsinoe australis</name>
    <dbReference type="NCBI Taxonomy" id="40998"/>
    <lineage>
        <taxon>Eukaryota</taxon>
        <taxon>Fungi</taxon>
        <taxon>Dikarya</taxon>
        <taxon>Ascomycota</taxon>
        <taxon>Pezizomycotina</taxon>
        <taxon>Dothideomycetes</taxon>
        <taxon>Dothideomycetidae</taxon>
        <taxon>Myriangiales</taxon>
        <taxon>Elsinoaceae</taxon>
        <taxon>Elsinoe</taxon>
    </lineage>
</organism>
<feature type="compositionally biased region" description="Low complexity" evidence="3">
    <location>
        <begin position="53"/>
        <end position="62"/>
    </location>
</feature>
<proteinExistence type="predicted"/>
<keyword evidence="1" id="KW-0677">Repeat</keyword>
<keyword evidence="2" id="KW-0408">Iron</keyword>
<dbReference type="InterPro" id="IPR015915">
    <property type="entry name" value="Kelch-typ_b-propeller"/>
</dbReference>
<accession>A0A2P7ZQG1</accession>
<dbReference type="PANTHER" id="PTHR47435">
    <property type="entry name" value="KELCH REPEAT PROTEIN (AFU_ORTHOLOGUE AFUA_5G12780)"/>
    <property type="match status" value="1"/>
</dbReference>
<evidence type="ECO:0000313" key="5">
    <source>
        <dbReference type="Proteomes" id="UP000243723"/>
    </source>
</evidence>
<evidence type="ECO:0000256" key="3">
    <source>
        <dbReference type="SAM" id="MobiDB-lite"/>
    </source>
</evidence>
<keyword evidence="5" id="KW-1185">Reference proteome</keyword>